<evidence type="ECO:0000256" key="1">
    <source>
        <dbReference type="ARBA" id="ARBA00006817"/>
    </source>
</evidence>
<proteinExistence type="inferred from homology"/>
<dbReference type="EMBL" id="CP072133">
    <property type="protein sequence ID" value="QTH71711.1"/>
    <property type="molecule type" value="Genomic_DNA"/>
</dbReference>
<dbReference type="AlphaFoldDB" id="A0A975HL48"/>
<evidence type="ECO:0000313" key="4">
    <source>
        <dbReference type="Proteomes" id="UP000664904"/>
    </source>
</evidence>
<reference evidence="3" key="1">
    <citation type="submission" date="2021-03" db="EMBL/GenBank/DDBJ databases">
        <title>Complete Genome of Pseudoalteromonas xiamenensis STKMTI.2, a new potential marine bacterium producing anti-Vibrio compounds.</title>
        <authorList>
            <person name="Handayani D.P."/>
            <person name="Isnansetyo A."/>
            <person name="Istiqomah I."/>
            <person name="Jumina J."/>
        </authorList>
    </citation>
    <scope>NUCLEOTIDE SEQUENCE</scope>
    <source>
        <strain evidence="3">STKMTI.2</strain>
    </source>
</reference>
<dbReference type="SUPFAM" id="SSF55961">
    <property type="entry name" value="Bet v1-like"/>
    <property type="match status" value="1"/>
</dbReference>
<dbReference type="Proteomes" id="UP000664904">
    <property type="component" value="Chromosome"/>
</dbReference>
<sequence length="141" mass="16343">MKIEVQVNVVGSLTAAWNAWTTPSSIQAWNFASDDWCCPRAELTFEVGGRFNYRMESKDGQFGFDFEGTFTNIVPHKEIAYKMDDDRHVTIYFTEHDDKIVLLEQFDAESIHSIEQQKEGWQCILNNFKKHVENGDVRSKS</sequence>
<dbReference type="InterPro" id="IPR013538">
    <property type="entry name" value="ASHA1/2-like_C"/>
</dbReference>
<dbReference type="InterPro" id="IPR023393">
    <property type="entry name" value="START-like_dom_sf"/>
</dbReference>
<gene>
    <name evidence="3" type="ORF">J5O05_01745</name>
</gene>
<accession>A0A975HL48</accession>
<name>A0A975HL48_9GAMM</name>
<feature type="domain" description="Activator of Hsp90 ATPase homologue 1/2-like C-terminal" evidence="2">
    <location>
        <begin position="15"/>
        <end position="133"/>
    </location>
</feature>
<dbReference type="KEGG" id="pxi:J5O05_01745"/>
<evidence type="ECO:0000313" key="3">
    <source>
        <dbReference type="EMBL" id="QTH71711.1"/>
    </source>
</evidence>
<dbReference type="Gene3D" id="3.30.530.20">
    <property type="match status" value="1"/>
</dbReference>
<protein>
    <submittedName>
        <fullName evidence="3">SRPBCC domain-containing protein</fullName>
    </submittedName>
</protein>
<keyword evidence="4" id="KW-1185">Reference proteome</keyword>
<dbReference type="Pfam" id="PF08327">
    <property type="entry name" value="AHSA1"/>
    <property type="match status" value="1"/>
</dbReference>
<comment type="similarity">
    <text evidence="1">Belongs to the AHA1 family.</text>
</comment>
<dbReference type="RefSeq" id="WP_208843335.1">
    <property type="nucleotide sequence ID" value="NZ_CP072133.1"/>
</dbReference>
<evidence type="ECO:0000259" key="2">
    <source>
        <dbReference type="Pfam" id="PF08327"/>
    </source>
</evidence>
<organism evidence="3 4">
    <name type="scientific">Pseudoalteromonas xiamenensis</name>
    <dbReference type="NCBI Taxonomy" id="882626"/>
    <lineage>
        <taxon>Bacteria</taxon>
        <taxon>Pseudomonadati</taxon>
        <taxon>Pseudomonadota</taxon>
        <taxon>Gammaproteobacteria</taxon>
        <taxon>Alteromonadales</taxon>
        <taxon>Pseudoalteromonadaceae</taxon>
        <taxon>Pseudoalteromonas</taxon>
    </lineage>
</organism>